<dbReference type="GO" id="GO:1901031">
    <property type="term" value="P:regulation of response to reactive oxygen species"/>
    <property type="evidence" value="ECO:0007669"/>
    <property type="project" value="InterPro"/>
</dbReference>
<proteinExistence type="inferred from homology"/>
<feature type="region of interest" description="Disordered" evidence="4">
    <location>
        <begin position="682"/>
        <end position="701"/>
    </location>
</feature>
<gene>
    <name evidence="5" type="ORF">H4R34_003562</name>
</gene>
<dbReference type="GO" id="GO:0016684">
    <property type="term" value="F:oxidoreductase activity, acting on peroxide as acceptor"/>
    <property type="evidence" value="ECO:0007669"/>
    <property type="project" value="TreeGrafter"/>
</dbReference>
<dbReference type="AlphaFoldDB" id="A0A9W8B4B0"/>
<feature type="region of interest" description="Disordered" evidence="4">
    <location>
        <begin position="83"/>
        <end position="116"/>
    </location>
</feature>
<comment type="caution">
    <text evidence="5">The sequence shown here is derived from an EMBL/GenBank/DDBJ whole genome shotgun (WGS) entry which is preliminary data.</text>
</comment>
<keyword evidence="3" id="KW-0963">Cytoplasm</keyword>
<evidence type="ECO:0000256" key="4">
    <source>
        <dbReference type="SAM" id="MobiDB-lite"/>
    </source>
</evidence>
<dbReference type="GO" id="GO:1990253">
    <property type="term" value="P:cellular response to leucine starvation"/>
    <property type="evidence" value="ECO:0007669"/>
    <property type="project" value="TreeGrafter"/>
</dbReference>
<feature type="compositionally biased region" description="Polar residues" evidence="4">
    <location>
        <begin position="683"/>
        <end position="693"/>
    </location>
</feature>
<dbReference type="SUPFAM" id="SSF69118">
    <property type="entry name" value="AhpD-like"/>
    <property type="match status" value="1"/>
</dbReference>
<protein>
    <recommendedName>
        <fullName evidence="7">PA26 p53-induced protein-domain-containing protein</fullName>
    </recommendedName>
</protein>
<dbReference type="InterPro" id="IPR006730">
    <property type="entry name" value="Sestrin"/>
</dbReference>
<dbReference type="InterPro" id="IPR029032">
    <property type="entry name" value="AhpD-like"/>
</dbReference>
<comment type="similarity">
    <text evidence="2">Belongs to the sestrin family.</text>
</comment>
<sequence>MDSNSLFHDEIAQYLQEPIIAHEATSLFQYVYRHHPAIRENASTNAWETIKSHLHKYPLVLGTPTHLSAAKYGAKTSHHDLSIASGPQPFLLPPPQWPQSGPAPPTSLSSTPQQSPFHLTGLAQAAPWPTLGLACTPPSPSLANFSSLGDLGGRTPSGTSIDRRDSTMRALTALRMMVALRLSLTCPYPEVRGQWARYLSQLEQLKYPVLSPLVNSPSFFVPSRDLVRLPVGSSLDALRQSDLLSPPLGQWESAPAEAYREGLECTDTCRIVVEAIFCHEQRLSNLCRVFMFFPMLLRKSFVNVTWQLKLHGPLSLPVRLYLGIMACAQVQSYYGVALLQAEFLRHNGPVEWLQGLEYAPEKVQMLAYINSLLVNQPWLITRHHIQSLVHGHASLDQMKQLAETKARKVSAMCVHPPGPYGQRTEFPRTLRVMSEGWSMAELSHAFFILTTCHAFGTLALSCGIAPEVDMPGGFVLHTDRWEDPNPVPFHRAVQALDGGISGDHFFASIYTRVKSYLHHTLPTGNMALSVPDDHPLAHEPAPSNSTIKPPLAIPWPQPTHHLHCAPPSPADEATQRLIQTLRGRSSAYANRLSTYSLPGLAPEAFKPDVIMCPDGPAVRLSRSSPPNFYTAPSRVPPTTTEPHIHANLFAMDDVAPPAEPGISQGHGVHNASTDTLSSAATSFDLTDSNSSGATGDADANPLAPRSLQAEVVNPATATHSKFRPLQRLQPEICDRFILSNRDQVPSGTHPVECVDGTYSFPYDLVWESHGAQQLSVYLPDHEEQISQEFQLSQDWTDGTVGSETIVDCIPNSDHIDTEPYRYAVWRFTQALCGVHISTYEYSDIPLFLNERARQYITKLVTKPHTLTAHDFYFGLGLRLRIDEICFLNFLVAQAKRQAALMLALRKIT</sequence>
<dbReference type="EMBL" id="JANBQB010000344">
    <property type="protein sequence ID" value="KAJ1977488.1"/>
    <property type="molecule type" value="Genomic_DNA"/>
</dbReference>
<dbReference type="GO" id="GO:0005737">
    <property type="term" value="C:cytoplasm"/>
    <property type="evidence" value="ECO:0007669"/>
    <property type="project" value="UniProtKB-SubCell"/>
</dbReference>
<evidence type="ECO:0008006" key="7">
    <source>
        <dbReference type="Google" id="ProtNLM"/>
    </source>
</evidence>
<reference evidence="5" key="1">
    <citation type="submission" date="2022-07" db="EMBL/GenBank/DDBJ databases">
        <title>Phylogenomic reconstructions and comparative analyses of Kickxellomycotina fungi.</title>
        <authorList>
            <person name="Reynolds N.K."/>
            <person name="Stajich J.E."/>
            <person name="Barry K."/>
            <person name="Grigoriev I.V."/>
            <person name="Crous P."/>
            <person name="Smith M.E."/>
        </authorList>
    </citation>
    <scope>NUCLEOTIDE SEQUENCE</scope>
    <source>
        <strain evidence="5">RSA 567</strain>
    </source>
</reference>
<organism evidence="5 6">
    <name type="scientific">Dimargaris verticillata</name>
    <dbReference type="NCBI Taxonomy" id="2761393"/>
    <lineage>
        <taxon>Eukaryota</taxon>
        <taxon>Fungi</taxon>
        <taxon>Fungi incertae sedis</taxon>
        <taxon>Zoopagomycota</taxon>
        <taxon>Kickxellomycotina</taxon>
        <taxon>Dimargaritomycetes</taxon>
        <taxon>Dimargaritales</taxon>
        <taxon>Dimargaritaceae</taxon>
        <taxon>Dimargaris</taxon>
    </lineage>
</organism>
<feature type="region of interest" description="Disordered" evidence="4">
    <location>
        <begin position="654"/>
        <end position="673"/>
    </location>
</feature>
<evidence type="ECO:0000256" key="3">
    <source>
        <dbReference type="ARBA" id="ARBA00022490"/>
    </source>
</evidence>
<dbReference type="OrthoDB" id="337464at2759"/>
<dbReference type="GO" id="GO:0005634">
    <property type="term" value="C:nucleus"/>
    <property type="evidence" value="ECO:0007669"/>
    <property type="project" value="InterPro"/>
</dbReference>
<dbReference type="GO" id="GO:0071233">
    <property type="term" value="P:cellular response to L-leucine"/>
    <property type="evidence" value="ECO:0007669"/>
    <property type="project" value="TreeGrafter"/>
</dbReference>
<dbReference type="GO" id="GO:1904262">
    <property type="term" value="P:negative regulation of TORC1 signaling"/>
    <property type="evidence" value="ECO:0007669"/>
    <property type="project" value="TreeGrafter"/>
</dbReference>
<evidence type="ECO:0000313" key="5">
    <source>
        <dbReference type="EMBL" id="KAJ1977488.1"/>
    </source>
</evidence>
<evidence type="ECO:0000256" key="2">
    <source>
        <dbReference type="ARBA" id="ARBA00008350"/>
    </source>
</evidence>
<evidence type="ECO:0000256" key="1">
    <source>
        <dbReference type="ARBA" id="ARBA00004496"/>
    </source>
</evidence>
<name>A0A9W8B4B0_9FUNG</name>
<accession>A0A9W8B4B0</accession>
<evidence type="ECO:0000313" key="6">
    <source>
        <dbReference type="Proteomes" id="UP001151582"/>
    </source>
</evidence>
<dbReference type="GO" id="GO:0016239">
    <property type="term" value="P:positive regulation of macroautophagy"/>
    <property type="evidence" value="ECO:0007669"/>
    <property type="project" value="TreeGrafter"/>
</dbReference>
<dbReference type="PANTHER" id="PTHR12474:SF0">
    <property type="entry name" value="SESTRIN HOMOLOG"/>
    <property type="match status" value="1"/>
</dbReference>
<feature type="compositionally biased region" description="Low complexity" evidence="4">
    <location>
        <begin position="106"/>
        <end position="116"/>
    </location>
</feature>
<keyword evidence="6" id="KW-1185">Reference proteome</keyword>
<dbReference type="Pfam" id="PF04636">
    <property type="entry name" value="PA26"/>
    <property type="match status" value="2"/>
</dbReference>
<dbReference type="GO" id="GO:0070728">
    <property type="term" value="F:L-leucine binding"/>
    <property type="evidence" value="ECO:0007669"/>
    <property type="project" value="TreeGrafter"/>
</dbReference>
<dbReference type="Proteomes" id="UP001151582">
    <property type="component" value="Unassembled WGS sequence"/>
</dbReference>
<feature type="compositionally biased region" description="Pro residues" evidence="4">
    <location>
        <begin position="90"/>
        <end position="105"/>
    </location>
</feature>
<dbReference type="PANTHER" id="PTHR12474">
    <property type="entry name" value="P53 REGULATED PA26 NUCLEAR PROTEIN SESTRIN"/>
    <property type="match status" value="1"/>
</dbReference>
<comment type="subcellular location">
    <subcellularLocation>
        <location evidence="1">Cytoplasm</location>
    </subcellularLocation>
</comment>